<organism evidence="1 2">
    <name type="scientific">Elsinoe ampelina</name>
    <dbReference type="NCBI Taxonomy" id="302913"/>
    <lineage>
        <taxon>Eukaryota</taxon>
        <taxon>Fungi</taxon>
        <taxon>Dikarya</taxon>
        <taxon>Ascomycota</taxon>
        <taxon>Pezizomycotina</taxon>
        <taxon>Dothideomycetes</taxon>
        <taxon>Dothideomycetidae</taxon>
        <taxon>Myriangiales</taxon>
        <taxon>Elsinoaceae</taxon>
        <taxon>Elsinoe</taxon>
    </lineage>
</organism>
<evidence type="ECO:0000313" key="1">
    <source>
        <dbReference type="EMBL" id="KAF2218338.1"/>
    </source>
</evidence>
<keyword evidence="2" id="KW-1185">Reference proteome</keyword>
<accession>A0A6A6FYJ9</accession>
<gene>
    <name evidence="1" type="ORF">BDZ85DRAFT_270544</name>
</gene>
<evidence type="ECO:0000313" key="2">
    <source>
        <dbReference type="Proteomes" id="UP000799538"/>
    </source>
</evidence>
<name>A0A6A6FYJ9_9PEZI</name>
<dbReference type="EMBL" id="ML992553">
    <property type="protein sequence ID" value="KAF2218338.1"/>
    <property type="molecule type" value="Genomic_DNA"/>
</dbReference>
<reference evidence="2" key="1">
    <citation type="journal article" date="2020" name="Stud. Mycol.">
        <title>101 Dothideomycetes genomes: A test case for predicting lifestyles and emergence of pathogens.</title>
        <authorList>
            <person name="Haridas S."/>
            <person name="Albert R."/>
            <person name="Binder M."/>
            <person name="Bloem J."/>
            <person name="LaButti K."/>
            <person name="Salamov A."/>
            <person name="Andreopoulos B."/>
            <person name="Baker S."/>
            <person name="Barry K."/>
            <person name="Bills G."/>
            <person name="Bluhm B."/>
            <person name="Cannon C."/>
            <person name="Castanera R."/>
            <person name="Culley D."/>
            <person name="Daum C."/>
            <person name="Ezra D."/>
            <person name="Gonzalez J."/>
            <person name="Henrissat B."/>
            <person name="Kuo A."/>
            <person name="Liang C."/>
            <person name="Lipzen A."/>
            <person name="Lutzoni F."/>
            <person name="Magnuson J."/>
            <person name="Mondo S."/>
            <person name="Nolan M."/>
            <person name="Ohm R."/>
            <person name="Pangilinan J."/>
            <person name="Park H.-J."/>
            <person name="Ramirez L."/>
            <person name="Alfaro M."/>
            <person name="Sun H."/>
            <person name="Tritt A."/>
            <person name="Yoshinaga Y."/>
            <person name="Zwiers L.-H."/>
            <person name="Turgeon B."/>
            <person name="Goodwin S."/>
            <person name="Spatafora J."/>
            <person name="Crous P."/>
            <person name="Grigoriev I."/>
        </authorList>
    </citation>
    <scope>NUCLEOTIDE SEQUENCE [LARGE SCALE GENOMIC DNA]</scope>
    <source>
        <strain evidence="2">CECT 20119</strain>
    </source>
</reference>
<dbReference type="Proteomes" id="UP000799538">
    <property type="component" value="Unassembled WGS sequence"/>
</dbReference>
<proteinExistence type="predicted"/>
<sequence>MFTPPYVTMSRATNPLSIGCCCCQVLVMADKHSIKASMYAHSFAAGRRMSHSFAYLVNGQGRSKSHTRKEA</sequence>
<dbReference type="AlphaFoldDB" id="A0A6A6FYJ9"/>
<protein>
    <submittedName>
        <fullName evidence="1">Uncharacterized protein</fullName>
    </submittedName>
</protein>